<feature type="signal peptide" evidence="2">
    <location>
        <begin position="1"/>
        <end position="22"/>
    </location>
</feature>
<keyword evidence="5" id="KW-1185">Reference proteome</keyword>
<reference evidence="4 5" key="1">
    <citation type="submission" date="2020-05" db="EMBL/GenBank/DDBJ databases">
        <title>Genome sequence of Kribbella sandramycini ATCC 39419.</title>
        <authorList>
            <person name="Maclea K.S."/>
            <person name="Fair J.L."/>
        </authorList>
    </citation>
    <scope>NUCLEOTIDE SEQUENCE [LARGE SCALE GENOMIC DNA]</scope>
    <source>
        <strain evidence="4 5">ATCC 39419</strain>
    </source>
</reference>
<comment type="caution">
    <text evidence="4">The sequence shown here is derived from an EMBL/GenBank/DDBJ whole genome shotgun (WGS) entry which is preliminary data.</text>
</comment>
<evidence type="ECO:0000313" key="4">
    <source>
        <dbReference type="EMBL" id="NOL40043.1"/>
    </source>
</evidence>
<protein>
    <recommendedName>
        <fullName evidence="7">DUF4352 domain-containing protein</fullName>
    </recommendedName>
</protein>
<evidence type="ECO:0000256" key="2">
    <source>
        <dbReference type="SAM" id="SignalP"/>
    </source>
</evidence>
<evidence type="ECO:0008006" key="7">
    <source>
        <dbReference type="Google" id="ProtNLM"/>
    </source>
</evidence>
<proteinExistence type="predicted"/>
<keyword evidence="2" id="KW-0732">Signal</keyword>
<feature type="region of interest" description="Disordered" evidence="1">
    <location>
        <begin position="31"/>
        <end position="59"/>
    </location>
</feature>
<evidence type="ECO:0000313" key="3">
    <source>
        <dbReference type="EMBL" id="MBB6567344.1"/>
    </source>
</evidence>
<dbReference type="PROSITE" id="PS51257">
    <property type="entry name" value="PROKAR_LIPOPROTEIN"/>
    <property type="match status" value="1"/>
</dbReference>
<reference evidence="3 6" key="2">
    <citation type="submission" date="2020-08" db="EMBL/GenBank/DDBJ databases">
        <title>Sequencing the genomes of 1000 actinobacteria strains.</title>
        <authorList>
            <person name="Klenk H.-P."/>
        </authorList>
    </citation>
    <scope>NUCLEOTIDE SEQUENCE [LARGE SCALE GENOMIC DNA]</scope>
    <source>
        <strain evidence="3 6">DSM 15626</strain>
    </source>
</reference>
<dbReference type="Proteomes" id="UP000534306">
    <property type="component" value="Unassembled WGS sequence"/>
</dbReference>
<dbReference type="Proteomes" id="UP000553957">
    <property type="component" value="Unassembled WGS sequence"/>
</dbReference>
<sequence>MSRRVVASTAISLIVASVTVLSACSKVPQFDPNAPVTPHTPAAGPTKPTLTPHAPPTPEPAVAKVGGSIKVYELGTFKPFNDETPKWSAATITLRSFRITKTVPGIPAHIKPDPGKVYASADIRTLITADPFTLWQDHFKLVAPDGTEYDQDANAAYLPNDYNPVSDSKPLTNTKNPMPPGSGILLFQIPPTLPAGTKLTAELWKNHPFSWQVA</sequence>
<organism evidence="4 5">
    <name type="scientific">Kribbella sandramycini</name>
    <dbReference type="NCBI Taxonomy" id="60450"/>
    <lineage>
        <taxon>Bacteria</taxon>
        <taxon>Bacillati</taxon>
        <taxon>Actinomycetota</taxon>
        <taxon>Actinomycetes</taxon>
        <taxon>Propionibacteriales</taxon>
        <taxon>Kribbellaceae</taxon>
        <taxon>Kribbella</taxon>
    </lineage>
</organism>
<name>A0A7Y4KWN0_9ACTN</name>
<gene>
    <name evidence="3" type="ORF">HNR71_002981</name>
    <name evidence="4" type="ORF">HPO96_07285</name>
</gene>
<accession>A0A7Y4KWN0</accession>
<dbReference type="AlphaFoldDB" id="A0A7Y4KWN0"/>
<dbReference type="RefSeq" id="WP_171672072.1">
    <property type="nucleotide sequence ID" value="NZ_BAAAGT010000003.1"/>
</dbReference>
<dbReference type="EMBL" id="JACHKF010000001">
    <property type="protein sequence ID" value="MBB6567344.1"/>
    <property type="molecule type" value="Genomic_DNA"/>
</dbReference>
<dbReference type="EMBL" id="JABJRC010000001">
    <property type="protein sequence ID" value="NOL40043.1"/>
    <property type="molecule type" value="Genomic_DNA"/>
</dbReference>
<evidence type="ECO:0000313" key="5">
    <source>
        <dbReference type="Proteomes" id="UP000534306"/>
    </source>
</evidence>
<evidence type="ECO:0000313" key="6">
    <source>
        <dbReference type="Proteomes" id="UP000553957"/>
    </source>
</evidence>
<evidence type="ECO:0000256" key="1">
    <source>
        <dbReference type="SAM" id="MobiDB-lite"/>
    </source>
</evidence>
<feature type="chain" id="PRO_5044130732" description="DUF4352 domain-containing protein" evidence="2">
    <location>
        <begin position="23"/>
        <end position="214"/>
    </location>
</feature>